<dbReference type="GO" id="GO:0005789">
    <property type="term" value="C:endoplasmic reticulum membrane"/>
    <property type="evidence" value="ECO:0007669"/>
    <property type="project" value="UniProtKB-SubCell"/>
</dbReference>
<keyword evidence="7 12" id="KW-1133">Transmembrane helix</keyword>
<keyword evidence="6" id="KW-0256">Endoplasmic reticulum</keyword>
<evidence type="ECO:0000256" key="11">
    <source>
        <dbReference type="SAM" id="MobiDB-lite"/>
    </source>
</evidence>
<comment type="subcellular location">
    <subcellularLocation>
        <location evidence="1">Endoplasmic reticulum membrane</location>
        <topology evidence="1">Multi-pass membrane protein</topology>
    </subcellularLocation>
</comment>
<feature type="compositionally biased region" description="Basic residues" evidence="11">
    <location>
        <begin position="33"/>
        <end position="42"/>
    </location>
</feature>
<protein>
    <submittedName>
        <fullName evidence="13">Putative conserved plasma membrane protein</fullName>
    </submittedName>
</protein>
<comment type="similarity">
    <text evidence="2">Belongs to the TMEM214 family.</text>
</comment>
<evidence type="ECO:0000256" key="12">
    <source>
        <dbReference type="SAM" id="Phobius"/>
    </source>
</evidence>
<sequence>MPRIEPLEPLKESSTIYDALAVKEEKEQPPPKPAKKPAKKKPKETEKQQAPRSLAYTLLQLEGDEIAQLMAEVELRFPSTPLLWLKDLAAFLNKRLEHTPELPNLAEHPTGFPLSGVSAGVRAQLRAAMSNKALHGLFWEHCLSNLLTDFAKGLPTMGYRLCLQTMASEHPEVVTSRMQKLVELRSKNQQKQPQCLLVLWAACQAGLSDLSKGLAVWMDLLLPVAGVRPYAALVVDYLSNLLERHPSKVAGLGDQGVRQLFAILDLAFGGSLPVSPKQQETLLALYYKFKELSYAGRREKVLHKYFPSYLRRLGGNKRHSSLDAELLSSLVECLSQDEQTYRVWRSTHYQLQLVPSRLLIQHLEHQWQLMPRRSQALLRETLASFALPNPSAKPSAEAEETCRQSQILLKKMSGRGFPWFLVLVTLATAVGTLVVWDMQGSFQRSRTRQLLKDAGLLSHLEPAIAKGAVYWQDGLSWVGTQAPRLYKRACEQFGPTLDAAWVQALASAAWAWDRAAPARDWLCKQGLPLLQWGDEWVPFCAATVLRAAHEAWATVGVGVSWLLTNLVTGAQLTSAWLTQNVLTGAWSPEKLQGHASDLAATFQGYAVEAYRWLHDQVAQSPVAK</sequence>
<evidence type="ECO:0000313" key="13">
    <source>
        <dbReference type="EMBL" id="JAP68937.1"/>
    </source>
</evidence>
<dbReference type="GO" id="GO:0006915">
    <property type="term" value="P:apoptotic process"/>
    <property type="evidence" value="ECO:0007669"/>
    <property type="project" value="UniProtKB-KW"/>
</dbReference>
<dbReference type="EMBL" id="GEFM01006859">
    <property type="protein sequence ID" value="JAP68937.1"/>
    <property type="molecule type" value="mRNA"/>
</dbReference>
<evidence type="ECO:0000256" key="7">
    <source>
        <dbReference type="ARBA" id="ARBA00022989"/>
    </source>
</evidence>
<evidence type="ECO:0000256" key="9">
    <source>
        <dbReference type="ARBA" id="ARBA00023180"/>
    </source>
</evidence>
<keyword evidence="4 12" id="KW-0812">Transmembrane</keyword>
<accession>A0A131XQN2</accession>
<name>A0A131XQN2_IXORI</name>
<evidence type="ECO:0000256" key="10">
    <source>
        <dbReference type="ARBA" id="ARBA00024938"/>
    </source>
</evidence>
<dbReference type="PANTHER" id="PTHR13448:SF0">
    <property type="entry name" value="TRANSMEMBRANE PROTEIN 214"/>
    <property type="match status" value="1"/>
</dbReference>
<feature type="region of interest" description="Disordered" evidence="11">
    <location>
        <begin position="1"/>
        <end position="52"/>
    </location>
</feature>
<dbReference type="GO" id="GO:0005794">
    <property type="term" value="C:Golgi apparatus"/>
    <property type="evidence" value="ECO:0007669"/>
    <property type="project" value="TreeGrafter"/>
</dbReference>
<evidence type="ECO:0000256" key="6">
    <source>
        <dbReference type="ARBA" id="ARBA00022824"/>
    </source>
</evidence>
<evidence type="ECO:0000256" key="2">
    <source>
        <dbReference type="ARBA" id="ARBA00007984"/>
    </source>
</evidence>
<proteinExistence type="evidence at transcript level"/>
<dbReference type="Pfam" id="PF10151">
    <property type="entry name" value="TMEM214"/>
    <property type="match status" value="1"/>
</dbReference>
<comment type="function">
    <text evidence="10">Critical mediator, in cooperation with CASP4, of endoplasmic reticulum-stress induced apoptosis. Required or the activation of CASP4 following endoplasmic reticulum stress.</text>
</comment>
<organism evidence="13">
    <name type="scientific">Ixodes ricinus</name>
    <name type="common">Common tick</name>
    <name type="synonym">Acarus ricinus</name>
    <dbReference type="NCBI Taxonomy" id="34613"/>
    <lineage>
        <taxon>Eukaryota</taxon>
        <taxon>Metazoa</taxon>
        <taxon>Ecdysozoa</taxon>
        <taxon>Arthropoda</taxon>
        <taxon>Chelicerata</taxon>
        <taxon>Arachnida</taxon>
        <taxon>Acari</taxon>
        <taxon>Parasitiformes</taxon>
        <taxon>Ixodida</taxon>
        <taxon>Ixodoidea</taxon>
        <taxon>Ixodidae</taxon>
        <taxon>Ixodinae</taxon>
        <taxon>Ixodes</taxon>
    </lineage>
</organism>
<evidence type="ECO:0000256" key="8">
    <source>
        <dbReference type="ARBA" id="ARBA00023136"/>
    </source>
</evidence>
<dbReference type="InterPro" id="IPR019308">
    <property type="entry name" value="TMEM214"/>
</dbReference>
<keyword evidence="8 12" id="KW-0472">Membrane</keyword>
<dbReference type="PANTHER" id="PTHR13448">
    <property type="entry name" value="TRANSMEMBRANE PROTEIN 214"/>
    <property type="match status" value="1"/>
</dbReference>
<comment type="subunit">
    <text evidence="3">Constitutively interacts with CASP4; required for the localization of procaspase 4 to the ER.</text>
</comment>
<keyword evidence="5" id="KW-0053">Apoptosis</keyword>
<evidence type="ECO:0000256" key="3">
    <source>
        <dbReference type="ARBA" id="ARBA00011720"/>
    </source>
</evidence>
<reference evidence="13" key="1">
    <citation type="submission" date="2016-02" db="EMBL/GenBank/DDBJ databases">
        <title>RNAseq analyses of the midgut from blood- or serum-fed Ixodes ricinus ticks.</title>
        <authorList>
            <person name="Perner J."/>
            <person name="Provaznik J."/>
            <person name="Schrenkova J."/>
            <person name="Urbanova V."/>
            <person name="Ribeiro J.M."/>
            <person name="Kopacek P."/>
        </authorList>
    </citation>
    <scope>NUCLEOTIDE SEQUENCE</scope>
    <source>
        <tissue evidence="13">Gut</tissue>
    </source>
</reference>
<evidence type="ECO:0000256" key="1">
    <source>
        <dbReference type="ARBA" id="ARBA00004477"/>
    </source>
</evidence>
<dbReference type="AlphaFoldDB" id="A0A131XQN2"/>
<feature type="transmembrane region" description="Helical" evidence="12">
    <location>
        <begin position="416"/>
        <end position="436"/>
    </location>
</feature>
<evidence type="ECO:0000256" key="5">
    <source>
        <dbReference type="ARBA" id="ARBA00022703"/>
    </source>
</evidence>
<feature type="compositionally biased region" description="Basic and acidic residues" evidence="11">
    <location>
        <begin position="1"/>
        <end position="11"/>
    </location>
</feature>
<keyword evidence="9" id="KW-0325">Glycoprotein</keyword>
<evidence type="ECO:0000256" key="4">
    <source>
        <dbReference type="ARBA" id="ARBA00022692"/>
    </source>
</evidence>